<feature type="domain" description="C3H1-type" evidence="12">
    <location>
        <begin position="147"/>
        <end position="174"/>
    </location>
</feature>
<feature type="domain" description="C3H1-type" evidence="12">
    <location>
        <begin position="65"/>
        <end position="92"/>
    </location>
</feature>
<evidence type="ECO:0000313" key="14">
    <source>
        <dbReference type="Proteomes" id="UP001497383"/>
    </source>
</evidence>
<evidence type="ECO:0000313" key="13">
    <source>
        <dbReference type="EMBL" id="CAK9435375.1"/>
    </source>
</evidence>
<feature type="domain" description="C3H1-type" evidence="12">
    <location>
        <begin position="122"/>
        <end position="146"/>
    </location>
</feature>
<reference evidence="13 14" key="1">
    <citation type="submission" date="2024-03" db="EMBL/GenBank/DDBJ databases">
        <authorList>
            <person name="Brejova B."/>
        </authorList>
    </citation>
    <scope>NUCLEOTIDE SEQUENCE [LARGE SCALE GENOMIC DNA]</scope>
    <source>
        <strain evidence="13 14">CBS 14171</strain>
    </source>
</reference>
<dbReference type="GeneID" id="92205298"/>
<keyword evidence="9 11" id="KW-0539">Nucleus</keyword>
<evidence type="ECO:0000256" key="10">
    <source>
        <dbReference type="PROSITE-ProRule" id="PRU00723"/>
    </source>
</evidence>
<dbReference type="InterPro" id="IPR045348">
    <property type="entry name" value="CPSF4/Yth1"/>
</dbReference>
<dbReference type="Gene3D" id="3.30.1370.210">
    <property type="match status" value="1"/>
</dbReference>
<dbReference type="RefSeq" id="XP_066827040.1">
    <property type="nucleotide sequence ID" value="XM_066970862.1"/>
</dbReference>
<evidence type="ECO:0000256" key="1">
    <source>
        <dbReference type="ARBA" id="ARBA00004123"/>
    </source>
</evidence>
<feature type="zinc finger region" description="C3H1-type" evidence="10">
    <location>
        <begin position="65"/>
        <end position="92"/>
    </location>
</feature>
<keyword evidence="4 10" id="KW-0479">Metal-binding</keyword>
<evidence type="ECO:0000256" key="8">
    <source>
        <dbReference type="ARBA" id="ARBA00022884"/>
    </source>
</evidence>
<dbReference type="PANTHER" id="PTHR23102:SF24">
    <property type="entry name" value="CLEAVAGE AND POLYADENYLATION SPECIFICITY FACTOR SUBUNIT 4"/>
    <property type="match status" value="1"/>
</dbReference>
<name>A0ABP0ZCG5_9ASCO</name>
<dbReference type="PROSITE" id="PS50103">
    <property type="entry name" value="ZF_C3H1"/>
    <property type="match status" value="5"/>
</dbReference>
<keyword evidence="6 10" id="KW-0863">Zinc-finger</keyword>
<dbReference type="Pfam" id="PF18345">
    <property type="entry name" value="zf_CCCH_4"/>
    <property type="match status" value="1"/>
</dbReference>
<evidence type="ECO:0000256" key="5">
    <source>
        <dbReference type="ARBA" id="ARBA00022737"/>
    </source>
</evidence>
<dbReference type="SUPFAM" id="SSF90229">
    <property type="entry name" value="CCCH zinc finger"/>
    <property type="match status" value="1"/>
</dbReference>
<evidence type="ECO:0000256" key="7">
    <source>
        <dbReference type="ARBA" id="ARBA00022833"/>
    </source>
</evidence>
<keyword evidence="5 11" id="KW-0677">Repeat</keyword>
<evidence type="ECO:0000256" key="11">
    <source>
        <dbReference type="RuleBase" id="RU369008"/>
    </source>
</evidence>
<dbReference type="InterPro" id="IPR000571">
    <property type="entry name" value="Znf_CCCH"/>
</dbReference>
<dbReference type="Pfam" id="PF14608">
    <property type="entry name" value="zf-CCCH_2"/>
    <property type="match status" value="2"/>
</dbReference>
<proteinExistence type="inferred from homology"/>
<comment type="subcellular location">
    <subcellularLocation>
        <location evidence="1 11">Nucleus</location>
    </subcellularLocation>
</comment>
<feature type="domain" description="C3H1-type" evidence="12">
    <location>
        <begin position="32"/>
        <end position="63"/>
    </location>
</feature>
<sequence length="234" mass="26527">MIHSNPIIHPNKQNHRFKFETFLRNEYNFGLDPDRPVCPFYNPQFPTTSCPNGSNCPHKHVSQMYKNKLVCKHWLRGLCKKGDNCEFLHEYNLRKMPECLFFSKNGYCTQTPECLYLHVDPQSKIPECMNYNAGFCAEGPNCKNRHVRKVFCPYYLAGFCPKGASECDFAHPKFNHQNLYLRIKPDPTRVVEAANGAATETATEAAAEAANEAAKKTADEPAVETSAMQEIVAA</sequence>
<comment type="similarity">
    <text evidence="2 11">Belongs to the CPSF4/YTH1 family.</text>
</comment>
<accession>A0ABP0ZCG5</accession>
<feature type="zinc finger region" description="C3H1-type" evidence="10">
    <location>
        <begin position="32"/>
        <end position="63"/>
    </location>
</feature>
<keyword evidence="14" id="KW-1185">Reference proteome</keyword>
<dbReference type="SMART" id="SM00356">
    <property type="entry name" value="ZnF_C3H1"/>
    <property type="match status" value="5"/>
</dbReference>
<dbReference type="EMBL" id="OZ022405">
    <property type="protein sequence ID" value="CAK9435375.1"/>
    <property type="molecule type" value="Genomic_DNA"/>
</dbReference>
<organism evidence="13 14">
    <name type="scientific">Lodderomyces beijingensis</name>
    <dbReference type="NCBI Taxonomy" id="1775926"/>
    <lineage>
        <taxon>Eukaryota</taxon>
        <taxon>Fungi</taxon>
        <taxon>Dikarya</taxon>
        <taxon>Ascomycota</taxon>
        <taxon>Saccharomycotina</taxon>
        <taxon>Pichiomycetes</taxon>
        <taxon>Debaryomycetaceae</taxon>
        <taxon>Candida/Lodderomyces clade</taxon>
        <taxon>Lodderomyces</taxon>
    </lineage>
</organism>
<evidence type="ECO:0000256" key="4">
    <source>
        <dbReference type="ARBA" id="ARBA00022723"/>
    </source>
</evidence>
<evidence type="ECO:0000256" key="6">
    <source>
        <dbReference type="ARBA" id="ARBA00022771"/>
    </source>
</evidence>
<gene>
    <name evidence="13" type="ORF">LODBEIA_P01020</name>
</gene>
<keyword evidence="8 11" id="KW-0694">RNA-binding</keyword>
<feature type="domain" description="C3H1-type" evidence="12">
    <location>
        <begin position="93"/>
        <end position="121"/>
    </location>
</feature>
<comment type="function">
    <text evidence="11">Component of the cleavage factor I (CF I) involved in pre-mRNA 3'-end processing.</text>
</comment>
<evidence type="ECO:0000256" key="2">
    <source>
        <dbReference type="ARBA" id="ARBA00008907"/>
    </source>
</evidence>
<dbReference type="PANTHER" id="PTHR23102">
    <property type="entry name" value="CLEAVAGE AND POLYADENYLATION SPECIFICITY FACTOR SUBUNIT 4-RELATED"/>
    <property type="match status" value="1"/>
</dbReference>
<dbReference type="InterPro" id="IPR036855">
    <property type="entry name" value="Znf_CCCH_sf"/>
</dbReference>
<feature type="zinc finger region" description="C3H1-type" evidence="10">
    <location>
        <begin position="122"/>
        <end position="146"/>
    </location>
</feature>
<evidence type="ECO:0000256" key="3">
    <source>
        <dbReference type="ARBA" id="ARBA00022664"/>
    </source>
</evidence>
<keyword evidence="7 10" id="KW-0862">Zinc</keyword>
<protein>
    <recommendedName>
        <fullName evidence="11">mRNA 3'-end-processing protein</fullName>
    </recommendedName>
</protein>
<evidence type="ECO:0000259" key="12">
    <source>
        <dbReference type="PROSITE" id="PS50103"/>
    </source>
</evidence>
<dbReference type="Gene3D" id="4.10.1000.10">
    <property type="entry name" value="Zinc finger, CCCH-type"/>
    <property type="match status" value="1"/>
</dbReference>
<evidence type="ECO:0000256" key="9">
    <source>
        <dbReference type="ARBA" id="ARBA00023242"/>
    </source>
</evidence>
<feature type="zinc finger region" description="C3H1-type" evidence="10">
    <location>
        <begin position="93"/>
        <end position="121"/>
    </location>
</feature>
<keyword evidence="3 11" id="KW-0507">mRNA processing</keyword>
<feature type="zinc finger region" description="C3H1-type" evidence="10">
    <location>
        <begin position="147"/>
        <end position="174"/>
    </location>
</feature>
<dbReference type="Proteomes" id="UP001497383">
    <property type="component" value="Chromosome 1"/>
</dbReference>